<organism evidence="2 3">
    <name type="scientific">Dillenia turbinata</name>
    <dbReference type="NCBI Taxonomy" id="194707"/>
    <lineage>
        <taxon>Eukaryota</taxon>
        <taxon>Viridiplantae</taxon>
        <taxon>Streptophyta</taxon>
        <taxon>Embryophyta</taxon>
        <taxon>Tracheophyta</taxon>
        <taxon>Spermatophyta</taxon>
        <taxon>Magnoliopsida</taxon>
        <taxon>eudicotyledons</taxon>
        <taxon>Gunneridae</taxon>
        <taxon>Pentapetalae</taxon>
        <taxon>Dilleniales</taxon>
        <taxon>Dilleniaceae</taxon>
        <taxon>Dillenia</taxon>
    </lineage>
</organism>
<dbReference type="EMBL" id="JBAMMX010000004">
    <property type="protein sequence ID" value="KAK6942889.1"/>
    <property type="molecule type" value="Genomic_DNA"/>
</dbReference>
<feature type="domain" description="Nuclear factor related to kappa-B-binding protein second winged helix" evidence="1">
    <location>
        <begin position="46"/>
        <end position="191"/>
    </location>
</feature>
<gene>
    <name evidence="2" type="ORF">RJ641_028266</name>
</gene>
<feature type="non-terminal residue" evidence="2">
    <location>
        <position position="1"/>
    </location>
</feature>
<dbReference type="AlphaFoldDB" id="A0AAN8W430"/>
<dbReference type="GO" id="GO:0031011">
    <property type="term" value="C:Ino80 complex"/>
    <property type="evidence" value="ECO:0007669"/>
    <property type="project" value="InterPro"/>
</dbReference>
<dbReference type="Proteomes" id="UP001370490">
    <property type="component" value="Unassembled WGS sequence"/>
</dbReference>
<comment type="caution">
    <text evidence="2">The sequence shown here is derived from an EMBL/GenBank/DDBJ whole genome shotgun (WGS) entry which is preliminary data.</text>
</comment>
<dbReference type="PANTHER" id="PTHR13052">
    <property type="entry name" value="NFRKB-RELATED"/>
    <property type="match status" value="1"/>
</dbReference>
<accession>A0AAN8W430</accession>
<protein>
    <recommendedName>
        <fullName evidence="1">Nuclear factor related to kappa-B-binding protein second winged helix domain-containing protein</fullName>
    </recommendedName>
</protein>
<dbReference type="InterPro" id="IPR024867">
    <property type="entry name" value="NFRKB"/>
</dbReference>
<reference evidence="2 3" key="1">
    <citation type="submission" date="2023-12" db="EMBL/GenBank/DDBJ databases">
        <title>A high-quality genome assembly for Dillenia turbinata (Dilleniales).</title>
        <authorList>
            <person name="Chanderbali A."/>
        </authorList>
    </citation>
    <scope>NUCLEOTIDE SEQUENCE [LARGE SCALE GENOMIC DNA]</scope>
    <source>
        <strain evidence="2">LSX21</strain>
        <tissue evidence="2">Leaf</tissue>
    </source>
</reference>
<evidence type="ECO:0000313" key="3">
    <source>
        <dbReference type="Proteomes" id="UP001370490"/>
    </source>
</evidence>
<dbReference type="Pfam" id="PF25793">
    <property type="entry name" value="WHD_2nd_NFRKB"/>
    <property type="match status" value="1"/>
</dbReference>
<evidence type="ECO:0000259" key="1">
    <source>
        <dbReference type="Pfam" id="PF25793"/>
    </source>
</evidence>
<dbReference type="PANTHER" id="PTHR13052:SF0">
    <property type="entry name" value="DNA-BINDING PROTEIN-LIKE"/>
    <property type="match status" value="1"/>
</dbReference>
<evidence type="ECO:0000313" key="2">
    <source>
        <dbReference type="EMBL" id="KAK6942889.1"/>
    </source>
</evidence>
<keyword evidence="3" id="KW-1185">Reference proteome</keyword>
<sequence>RLTKLRSLPTPPLCLMQHSAVDMEERYKKLVLKYRINIDPSPDEMRAYFWREEAIRYTFPERAFCYIAAKSTVAHLRRSTICLDSIFFVSFGYIKRRKLKTLKGKGNLNYSSLAPYVPIHSCERCAARLPAGTGTKQDICILLRDSQYIVEDISDTAISRIVSNALDLLQSEVDPCVHCNGERLRVYLHREK</sequence>
<name>A0AAN8W430_9MAGN</name>
<dbReference type="InterPro" id="IPR057748">
    <property type="entry name" value="NFRKB_WH_2"/>
</dbReference>
<proteinExistence type="predicted"/>